<feature type="transmembrane region" description="Helical" evidence="8">
    <location>
        <begin position="276"/>
        <end position="294"/>
    </location>
</feature>
<evidence type="ECO:0000256" key="5">
    <source>
        <dbReference type="ARBA" id="ARBA00023136"/>
    </source>
</evidence>
<evidence type="ECO:0000313" key="10">
    <source>
        <dbReference type="EMBL" id="CAH3141844.1"/>
    </source>
</evidence>
<dbReference type="PRINTS" id="PR00237">
    <property type="entry name" value="GPCRRHODOPSN"/>
</dbReference>
<organism evidence="10 11">
    <name type="scientific">Porites lobata</name>
    <dbReference type="NCBI Taxonomy" id="104759"/>
    <lineage>
        <taxon>Eukaryota</taxon>
        <taxon>Metazoa</taxon>
        <taxon>Cnidaria</taxon>
        <taxon>Anthozoa</taxon>
        <taxon>Hexacorallia</taxon>
        <taxon>Scleractinia</taxon>
        <taxon>Fungiina</taxon>
        <taxon>Poritidae</taxon>
        <taxon>Porites</taxon>
    </lineage>
</organism>
<feature type="transmembrane region" description="Helical" evidence="8">
    <location>
        <begin position="88"/>
        <end position="110"/>
    </location>
</feature>
<sequence>MKQSEDIFSGNKSGFLAYGLVMFFILTIGFLGNVLTLFVLIRPEHRRRNLTPLMINLALADIFIIIFGYPLVIQANIRGNLPESSHCIWGAFVNGTVGIACIFTLTEMSVVSYIGLKQVNRNSRFSARQNVYLIGASWMYGGLCMLPPLLGWNRYVVSASRLSCCPDWVGRSAADTAYNLLLVFFGFFIPIVAIVICYYKIYSLVRRNIVPGNLEVQLRQRSSRIKLVRITATSVAAVMLSWAPYSFVSLAATFTGKQVIELWEAEIPELLAKASVVYNPVIYVIMNSQFRASLFRILRLRRRDTVPLIVTTYRYSVRPSADRRHNNMEQSRGISLLKIPSTAESQILRQVTFKNM</sequence>
<dbReference type="Gene3D" id="1.20.1070.10">
    <property type="entry name" value="Rhodopsin 7-helix transmembrane proteins"/>
    <property type="match status" value="1"/>
</dbReference>
<dbReference type="InterPro" id="IPR000276">
    <property type="entry name" value="GPCR_Rhodpsn"/>
</dbReference>
<feature type="transmembrane region" description="Helical" evidence="8">
    <location>
        <begin position="227"/>
        <end position="245"/>
    </location>
</feature>
<protein>
    <recommendedName>
        <fullName evidence="9">G-protein coupled receptors family 1 profile domain-containing protein</fullName>
    </recommendedName>
</protein>
<dbReference type="PROSITE" id="PS50262">
    <property type="entry name" value="G_PROTEIN_RECEP_F1_2"/>
    <property type="match status" value="1"/>
</dbReference>
<evidence type="ECO:0000256" key="1">
    <source>
        <dbReference type="ARBA" id="ARBA00004141"/>
    </source>
</evidence>
<name>A0ABN8PIG1_9CNID</name>
<accession>A0ABN8PIG1</accession>
<evidence type="ECO:0000313" key="11">
    <source>
        <dbReference type="Proteomes" id="UP001159405"/>
    </source>
</evidence>
<evidence type="ECO:0000256" key="4">
    <source>
        <dbReference type="ARBA" id="ARBA00023040"/>
    </source>
</evidence>
<evidence type="ECO:0000256" key="2">
    <source>
        <dbReference type="ARBA" id="ARBA00022692"/>
    </source>
</evidence>
<feature type="transmembrane region" description="Helical" evidence="8">
    <location>
        <begin position="131"/>
        <end position="150"/>
    </location>
</feature>
<feature type="transmembrane region" description="Helical" evidence="8">
    <location>
        <begin position="177"/>
        <end position="199"/>
    </location>
</feature>
<keyword evidence="2 8" id="KW-0812">Transmembrane</keyword>
<proteinExistence type="predicted"/>
<keyword evidence="6" id="KW-0675">Receptor</keyword>
<feature type="transmembrane region" description="Helical" evidence="8">
    <location>
        <begin position="53"/>
        <end position="73"/>
    </location>
</feature>
<gene>
    <name evidence="10" type="ORF">PLOB_00042010</name>
</gene>
<dbReference type="InterPro" id="IPR017452">
    <property type="entry name" value="GPCR_Rhodpsn_7TM"/>
</dbReference>
<comment type="caution">
    <text evidence="10">The sequence shown here is derived from an EMBL/GenBank/DDBJ whole genome shotgun (WGS) entry which is preliminary data.</text>
</comment>
<keyword evidence="5 8" id="KW-0472">Membrane</keyword>
<reference evidence="10 11" key="1">
    <citation type="submission" date="2022-05" db="EMBL/GenBank/DDBJ databases">
        <authorList>
            <consortium name="Genoscope - CEA"/>
            <person name="William W."/>
        </authorList>
    </citation>
    <scope>NUCLEOTIDE SEQUENCE [LARGE SCALE GENOMIC DNA]</scope>
</reference>
<dbReference type="SUPFAM" id="SSF81321">
    <property type="entry name" value="Family A G protein-coupled receptor-like"/>
    <property type="match status" value="1"/>
</dbReference>
<keyword evidence="4" id="KW-0297">G-protein coupled receptor</keyword>
<dbReference type="Proteomes" id="UP001159405">
    <property type="component" value="Unassembled WGS sequence"/>
</dbReference>
<dbReference type="Pfam" id="PF00001">
    <property type="entry name" value="7tm_1"/>
    <property type="match status" value="1"/>
</dbReference>
<keyword evidence="3 8" id="KW-1133">Transmembrane helix</keyword>
<evidence type="ECO:0000256" key="7">
    <source>
        <dbReference type="ARBA" id="ARBA00023224"/>
    </source>
</evidence>
<evidence type="ECO:0000256" key="3">
    <source>
        <dbReference type="ARBA" id="ARBA00022989"/>
    </source>
</evidence>
<dbReference type="CDD" id="cd14969">
    <property type="entry name" value="7tmA_Opsins_type2_animals"/>
    <property type="match status" value="1"/>
</dbReference>
<keyword evidence="7" id="KW-0807">Transducer</keyword>
<dbReference type="InterPro" id="IPR050125">
    <property type="entry name" value="GPCR_opsins"/>
</dbReference>
<keyword evidence="11" id="KW-1185">Reference proteome</keyword>
<feature type="domain" description="G-protein coupled receptors family 1 profile" evidence="9">
    <location>
        <begin position="32"/>
        <end position="283"/>
    </location>
</feature>
<evidence type="ECO:0000256" key="8">
    <source>
        <dbReference type="SAM" id="Phobius"/>
    </source>
</evidence>
<comment type="subcellular location">
    <subcellularLocation>
        <location evidence="1">Membrane</location>
        <topology evidence="1">Multi-pass membrane protein</topology>
    </subcellularLocation>
</comment>
<dbReference type="EMBL" id="CALNXK010000067">
    <property type="protein sequence ID" value="CAH3141844.1"/>
    <property type="molecule type" value="Genomic_DNA"/>
</dbReference>
<dbReference type="PANTHER" id="PTHR24240">
    <property type="entry name" value="OPSIN"/>
    <property type="match status" value="1"/>
</dbReference>
<evidence type="ECO:0000256" key="6">
    <source>
        <dbReference type="ARBA" id="ARBA00023170"/>
    </source>
</evidence>
<evidence type="ECO:0000259" key="9">
    <source>
        <dbReference type="PROSITE" id="PS50262"/>
    </source>
</evidence>
<feature type="transmembrane region" description="Helical" evidence="8">
    <location>
        <begin position="15"/>
        <end position="41"/>
    </location>
</feature>